<dbReference type="RefSeq" id="WP_184103247.1">
    <property type="nucleotide sequence ID" value="NZ_JACHHN010000012.1"/>
</dbReference>
<organism evidence="2 3">
    <name type="scientific">Silvimonas terrae</name>
    <dbReference type="NCBI Taxonomy" id="300266"/>
    <lineage>
        <taxon>Bacteria</taxon>
        <taxon>Pseudomonadati</taxon>
        <taxon>Pseudomonadota</taxon>
        <taxon>Betaproteobacteria</taxon>
        <taxon>Neisseriales</taxon>
        <taxon>Chitinibacteraceae</taxon>
        <taxon>Silvimonas</taxon>
    </lineage>
</organism>
<proteinExistence type="predicted"/>
<dbReference type="InterPro" id="IPR031982">
    <property type="entry name" value="PilE-like"/>
</dbReference>
<dbReference type="NCBIfam" id="TIGR02532">
    <property type="entry name" value="IV_pilin_GFxxxE"/>
    <property type="match status" value="1"/>
</dbReference>
<keyword evidence="1" id="KW-1133">Transmembrane helix</keyword>
<keyword evidence="3" id="KW-1185">Reference proteome</keyword>
<dbReference type="Pfam" id="PF07963">
    <property type="entry name" value="N_methyl"/>
    <property type="match status" value="1"/>
</dbReference>
<feature type="transmembrane region" description="Helical" evidence="1">
    <location>
        <begin position="12"/>
        <end position="40"/>
    </location>
</feature>
<accession>A0A840RN89</accession>
<dbReference type="GO" id="GO:0043683">
    <property type="term" value="P:type IV pilus assembly"/>
    <property type="evidence" value="ECO:0007669"/>
    <property type="project" value="InterPro"/>
</dbReference>
<protein>
    <submittedName>
        <fullName evidence="2">Type IV pilus assembly protein PilE</fullName>
    </submittedName>
</protein>
<dbReference type="AlphaFoldDB" id="A0A840RN89"/>
<keyword evidence="1" id="KW-0812">Transmembrane</keyword>
<keyword evidence="1" id="KW-0472">Membrane</keyword>
<dbReference type="InterPro" id="IPR045584">
    <property type="entry name" value="Pilin-like"/>
</dbReference>
<evidence type="ECO:0000313" key="3">
    <source>
        <dbReference type="Proteomes" id="UP000543030"/>
    </source>
</evidence>
<dbReference type="EMBL" id="JACHHN010000012">
    <property type="protein sequence ID" value="MBB5193541.1"/>
    <property type="molecule type" value="Genomic_DNA"/>
</dbReference>
<dbReference type="Pfam" id="PF16732">
    <property type="entry name" value="ComP_DUS"/>
    <property type="match status" value="1"/>
</dbReference>
<gene>
    <name evidence="2" type="ORF">HNQ50_004299</name>
</gene>
<dbReference type="PROSITE" id="PS00409">
    <property type="entry name" value="PROKAR_NTER_METHYL"/>
    <property type="match status" value="1"/>
</dbReference>
<dbReference type="SUPFAM" id="SSF54523">
    <property type="entry name" value="Pili subunits"/>
    <property type="match status" value="1"/>
</dbReference>
<sequence length="153" mass="15629">MPQPSCKAPSRISLAGFTLVELIVTMAIVAILTAIAVPIYGSYVIKSHVKGAGADLVALALIMENQHQLTLNYASASSITSSTTGFSAFGPAEGAMFTYNSSVSSATPQAYTLTAVGQSGKPVSGCTLQLTNTNQRTFTAGSGSKACGGLTSW</sequence>
<reference evidence="2 3" key="1">
    <citation type="submission" date="2020-08" db="EMBL/GenBank/DDBJ databases">
        <title>Genomic Encyclopedia of Type Strains, Phase IV (KMG-IV): sequencing the most valuable type-strain genomes for metagenomic binning, comparative biology and taxonomic classification.</title>
        <authorList>
            <person name="Goeker M."/>
        </authorList>
    </citation>
    <scope>NUCLEOTIDE SEQUENCE [LARGE SCALE GENOMIC DNA]</scope>
    <source>
        <strain evidence="2 3">DSM 18233</strain>
    </source>
</reference>
<dbReference type="InterPro" id="IPR012902">
    <property type="entry name" value="N_methyl_site"/>
</dbReference>
<evidence type="ECO:0000256" key="1">
    <source>
        <dbReference type="SAM" id="Phobius"/>
    </source>
</evidence>
<comment type="caution">
    <text evidence="2">The sequence shown here is derived from an EMBL/GenBank/DDBJ whole genome shotgun (WGS) entry which is preliminary data.</text>
</comment>
<evidence type="ECO:0000313" key="2">
    <source>
        <dbReference type="EMBL" id="MBB5193541.1"/>
    </source>
</evidence>
<dbReference type="Gene3D" id="3.30.700.10">
    <property type="entry name" value="Glycoprotein, Type 4 Pilin"/>
    <property type="match status" value="1"/>
</dbReference>
<dbReference type="Proteomes" id="UP000543030">
    <property type="component" value="Unassembled WGS sequence"/>
</dbReference>
<name>A0A840RN89_9NEIS</name>